<proteinExistence type="predicted"/>
<reference evidence="3 4" key="1">
    <citation type="submission" date="2023-01" db="EMBL/GenBank/DDBJ databases">
        <title>Analysis of 21 Apiospora genomes using comparative genomics revels a genus with tremendous synthesis potential of carbohydrate active enzymes and secondary metabolites.</title>
        <authorList>
            <person name="Sorensen T."/>
        </authorList>
    </citation>
    <scope>NUCLEOTIDE SEQUENCE [LARGE SCALE GENOMIC DNA]</scope>
    <source>
        <strain evidence="3 4">CBS 114990</strain>
    </source>
</reference>
<feature type="compositionally biased region" description="Basic and acidic residues" evidence="1">
    <location>
        <begin position="1"/>
        <end position="12"/>
    </location>
</feature>
<feature type="compositionally biased region" description="Polar residues" evidence="1">
    <location>
        <begin position="95"/>
        <end position="104"/>
    </location>
</feature>
<comment type="caution">
    <text evidence="3">The sequence shown here is derived from an EMBL/GenBank/DDBJ whole genome shotgun (WGS) entry which is preliminary data.</text>
</comment>
<keyword evidence="4" id="KW-1185">Reference proteome</keyword>
<name>A0ABR1X217_9PEZI</name>
<keyword evidence="2" id="KW-0812">Transmembrane</keyword>
<sequence length="922" mass="101854">MADSSRAHDEGQRSSLLPSAFSRGHAYERMNADGDIDLADVAPTRPYSPIETRDLHATPPLDVPSYLQPPRRPSAISPVGTGDVGAPMSARVDPSSYSTPSFIITHQDEPPVQAESTATSSRPQSERQTRFTEMLKTSLTSPGDRSIDPLSDPAGNPYLGASSVRSSLLVPDDDRKDRQRDYETDSLSKRYGNDPHSQAPLDCHSKQDVHVRRRSWFYGQLVFFSILSTLLSCLWFSVAIGKPKYGYSISSSGTGKSLMKPATASLLAAVGAKLTELTFVTVFVGCVGQVLTRRAFAENSKGMTISEMNLRNWAIQPGTLVSHYETIPYAWKTLLGFLTLLATVASMLYTTASDAMVAPKLRLGPWEDQTLEGLVKTSYANPEYIKSTCTTPISEDLDELNAGVSCVEVEYSGQSYRNLLSFMKSWQTLGNNITSESPGMDMRSRPVGTAILYDNTTLTSAWVDTKYSDPKKAFDDHKRIVNNVTLAMPHPGVYAAATDPRNKILQPSELSGVGEYLIEASVVSPVVNTLCVNLSPRELEPLVYTAWPDAKRKDSEIPGQSMADPAWLNDIPLADDKTWLNRTAVDDIFRWGPKYGRRPPIFPMFPLEYNMITNTSVYMSDSIYLVAKAPGKVVGDFTICELRSWLTPQCATHFNISGVTGARMVAHCDGEQDTYKDMYGVPSGPISPNMSTDWRNVADQWRLSMDINGGVQNNNASNARIFTNLILREPALSTTLPSMAEAISVLASSTLIVGSKQSTFQHFWDHPNATLEPGVYETFSVMVKTQQYASEYEKDWQFCFYFVLGAVFLLNCLCLLYLLFTANGMVTDVTEPQNAFALAINSPPSRQLYGSCGSGPKDRELEVPWRLAYASSANHYYFEEANQSPWRGRFSGQTLDNSSVRSLADGSYSKSYKRLSTGRSFL</sequence>
<accession>A0ABR1X217</accession>
<dbReference type="Proteomes" id="UP001433268">
    <property type="component" value="Unassembled WGS sequence"/>
</dbReference>
<evidence type="ECO:0000313" key="3">
    <source>
        <dbReference type="EMBL" id="KAK8089448.1"/>
    </source>
</evidence>
<feature type="transmembrane region" description="Helical" evidence="2">
    <location>
        <begin position="216"/>
        <end position="238"/>
    </location>
</feature>
<dbReference type="GeneID" id="92041784"/>
<evidence type="ECO:0008006" key="5">
    <source>
        <dbReference type="Google" id="ProtNLM"/>
    </source>
</evidence>
<evidence type="ECO:0000256" key="2">
    <source>
        <dbReference type="SAM" id="Phobius"/>
    </source>
</evidence>
<feature type="transmembrane region" description="Helical" evidence="2">
    <location>
        <begin position="798"/>
        <end position="820"/>
    </location>
</feature>
<keyword evidence="2" id="KW-0472">Membrane</keyword>
<evidence type="ECO:0000256" key="1">
    <source>
        <dbReference type="SAM" id="MobiDB-lite"/>
    </source>
</evidence>
<gene>
    <name evidence="3" type="ORF">PG997_004409</name>
</gene>
<protein>
    <recommendedName>
        <fullName evidence="5">Mcm2 3 5 family protein</fullName>
    </recommendedName>
</protein>
<dbReference type="EMBL" id="JAQQWN010000004">
    <property type="protein sequence ID" value="KAK8089448.1"/>
    <property type="molecule type" value="Genomic_DNA"/>
</dbReference>
<feature type="region of interest" description="Disordered" evidence="1">
    <location>
        <begin position="33"/>
        <end position="202"/>
    </location>
</feature>
<dbReference type="RefSeq" id="XP_066672342.1">
    <property type="nucleotide sequence ID" value="XM_066808724.1"/>
</dbReference>
<evidence type="ECO:0000313" key="4">
    <source>
        <dbReference type="Proteomes" id="UP001433268"/>
    </source>
</evidence>
<organism evidence="3 4">
    <name type="scientific">Apiospora hydei</name>
    <dbReference type="NCBI Taxonomy" id="1337664"/>
    <lineage>
        <taxon>Eukaryota</taxon>
        <taxon>Fungi</taxon>
        <taxon>Dikarya</taxon>
        <taxon>Ascomycota</taxon>
        <taxon>Pezizomycotina</taxon>
        <taxon>Sordariomycetes</taxon>
        <taxon>Xylariomycetidae</taxon>
        <taxon>Amphisphaeriales</taxon>
        <taxon>Apiosporaceae</taxon>
        <taxon>Apiospora</taxon>
    </lineage>
</organism>
<keyword evidence="2" id="KW-1133">Transmembrane helix</keyword>
<feature type="region of interest" description="Disordered" evidence="1">
    <location>
        <begin position="1"/>
        <end position="21"/>
    </location>
</feature>
<feature type="compositionally biased region" description="Polar residues" evidence="1">
    <location>
        <begin position="114"/>
        <end position="123"/>
    </location>
</feature>
<feature type="compositionally biased region" description="Basic and acidic residues" evidence="1">
    <location>
        <begin position="172"/>
        <end position="193"/>
    </location>
</feature>
<feature type="transmembrane region" description="Helical" evidence="2">
    <location>
        <begin position="329"/>
        <end position="352"/>
    </location>
</feature>